<evidence type="ECO:0000256" key="2">
    <source>
        <dbReference type="ARBA" id="ARBA00022597"/>
    </source>
</evidence>
<reference evidence="7 8" key="1">
    <citation type="submission" date="2023-02" db="EMBL/GenBank/DDBJ databases">
        <title>Devosia algicola sp. nov., isolated from the phycosphere of marine algae.</title>
        <authorList>
            <person name="Kim J.M."/>
            <person name="Lee J.K."/>
            <person name="Choi B.J."/>
            <person name="Bayburt H."/>
            <person name="Jeon C.O."/>
        </authorList>
    </citation>
    <scope>NUCLEOTIDE SEQUENCE [LARGE SCALE GENOMIC DNA]</scope>
    <source>
        <strain evidence="7 8">G20-9</strain>
    </source>
</reference>
<evidence type="ECO:0000256" key="4">
    <source>
        <dbReference type="ARBA" id="ARBA00022741"/>
    </source>
</evidence>
<dbReference type="Gene3D" id="3.40.50.300">
    <property type="entry name" value="P-loop containing nucleotide triphosphate hydrolases"/>
    <property type="match status" value="1"/>
</dbReference>
<evidence type="ECO:0000256" key="3">
    <source>
        <dbReference type="ARBA" id="ARBA00022737"/>
    </source>
</evidence>
<dbReference type="RefSeq" id="WP_282217712.1">
    <property type="nucleotide sequence ID" value="NZ_CP118246.1"/>
</dbReference>
<dbReference type="Proteomes" id="UP001220530">
    <property type="component" value="Chromosome"/>
</dbReference>
<keyword evidence="1" id="KW-0813">Transport</keyword>
<organism evidence="7 8">
    <name type="scientific">Devosia algicola</name>
    <dbReference type="NCBI Taxonomy" id="3026418"/>
    <lineage>
        <taxon>Bacteria</taxon>
        <taxon>Pseudomonadati</taxon>
        <taxon>Pseudomonadota</taxon>
        <taxon>Alphaproteobacteria</taxon>
        <taxon>Hyphomicrobiales</taxon>
        <taxon>Devosiaceae</taxon>
        <taxon>Devosia</taxon>
    </lineage>
</organism>
<evidence type="ECO:0000259" key="6">
    <source>
        <dbReference type="PROSITE" id="PS50893"/>
    </source>
</evidence>
<keyword evidence="5 7" id="KW-0067">ATP-binding</keyword>
<dbReference type="PROSITE" id="PS50893">
    <property type="entry name" value="ABC_TRANSPORTER_2"/>
    <property type="match status" value="1"/>
</dbReference>
<evidence type="ECO:0000256" key="5">
    <source>
        <dbReference type="ARBA" id="ARBA00022840"/>
    </source>
</evidence>
<keyword evidence="2" id="KW-0762">Sugar transport</keyword>
<evidence type="ECO:0000313" key="7">
    <source>
        <dbReference type="EMBL" id="WDR01301.1"/>
    </source>
</evidence>
<gene>
    <name evidence="7" type="ORF">PSQ19_10635</name>
</gene>
<dbReference type="SMART" id="SM00382">
    <property type="entry name" value="AAA"/>
    <property type="match status" value="1"/>
</dbReference>
<dbReference type="InterPro" id="IPR003439">
    <property type="entry name" value="ABC_transporter-like_ATP-bd"/>
</dbReference>
<accession>A0ABY7YJ59</accession>
<dbReference type="Pfam" id="PF00005">
    <property type="entry name" value="ABC_tran"/>
    <property type="match status" value="1"/>
</dbReference>
<dbReference type="InterPro" id="IPR027417">
    <property type="entry name" value="P-loop_NTPase"/>
</dbReference>
<dbReference type="SUPFAM" id="SSF52540">
    <property type="entry name" value="P-loop containing nucleoside triphosphate hydrolases"/>
    <property type="match status" value="1"/>
</dbReference>
<name>A0ABY7YJ59_9HYPH</name>
<evidence type="ECO:0000256" key="1">
    <source>
        <dbReference type="ARBA" id="ARBA00022448"/>
    </source>
</evidence>
<dbReference type="InterPro" id="IPR003593">
    <property type="entry name" value="AAA+_ATPase"/>
</dbReference>
<dbReference type="PANTHER" id="PTHR43790:SF9">
    <property type="entry name" value="GALACTOFURANOSE TRANSPORTER ATP-BINDING PROTEIN YTFR"/>
    <property type="match status" value="1"/>
</dbReference>
<protein>
    <submittedName>
        <fullName evidence="7">ATP-binding cassette domain-containing protein</fullName>
    </submittedName>
</protein>
<dbReference type="PANTHER" id="PTHR43790">
    <property type="entry name" value="CARBOHYDRATE TRANSPORT ATP-BINDING PROTEIN MG119-RELATED"/>
    <property type="match status" value="1"/>
</dbReference>
<dbReference type="GO" id="GO:0005524">
    <property type="term" value="F:ATP binding"/>
    <property type="evidence" value="ECO:0007669"/>
    <property type="project" value="UniProtKB-KW"/>
</dbReference>
<feature type="domain" description="ABC transporter" evidence="6">
    <location>
        <begin position="25"/>
        <end position="261"/>
    </location>
</feature>
<dbReference type="EMBL" id="CP118246">
    <property type="protein sequence ID" value="WDR01301.1"/>
    <property type="molecule type" value="Genomic_DNA"/>
</dbReference>
<dbReference type="InterPro" id="IPR050107">
    <property type="entry name" value="ABC_carbohydrate_import_ATPase"/>
</dbReference>
<sequence length="264" mass="28748">MANSPIAERQLEGDEPEFVASKRVVSLTNITKAFGATLANSGIDLDVREGDVIGLVGGNGAGKSTLMRILSGALAPTLGTIAFNDDELDFLDYGTTEAQRRGIRMVHQEFSLCTNLSVAENFFVEAPDEARLQPGWRRRYQHRARQALDAVFPDAGIDVNAKVGHLGIGERQMVEIARATATPGVRLIVLDEPTSSLDQERSRQLRTFMHTKSREGLAFIFISHKLHEIVDIATKTVVLRNGSLAWQGASTDASIDRLVEAHGG</sequence>
<dbReference type="CDD" id="cd03216">
    <property type="entry name" value="ABC_Carb_Monos_I"/>
    <property type="match status" value="1"/>
</dbReference>
<keyword evidence="4" id="KW-0547">Nucleotide-binding</keyword>
<evidence type="ECO:0000313" key="8">
    <source>
        <dbReference type="Proteomes" id="UP001220530"/>
    </source>
</evidence>
<keyword evidence="8" id="KW-1185">Reference proteome</keyword>
<keyword evidence="3" id="KW-0677">Repeat</keyword>
<proteinExistence type="predicted"/>